<accession>A0A7J7YS78</accession>
<dbReference type="AlphaFoldDB" id="A0A7J7YS78"/>
<dbReference type="EMBL" id="JACAGC010000005">
    <property type="protein sequence ID" value="KAF6364689.1"/>
    <property type="molecule type" value="Genomic_DNA"/>
</dbReference>
<evidence type="ECO:0000313" key="2">
    <source>
        <dbReference type="Proteomes" id="UP000585614"/>
    </source>
</evidence>
<organism evidence="1 2">
    <name type="scientific">Rhinolophus ferrumequinum</name>
    <name type="common">Greater horseshoe bat</name>
    <dbReference type="NCBI Taxonomy" id="59479"/>
    <lineage>
        <taxon>Eukaryota</taxon>
        <taxon>Metazoa</taxon>
        <taxon>Chordata</taxon>
        <taxon>Craniata</taxon>
        <taxon>Vertebrata</taxon>
        <taxon>Euteleostomi</taxon>
        <taxon>Mammalia</taxon>
        <taxon>Eutheria</taxon>
        <taxon>Laurasiatheria</taxon>
        <taxon>Chiroptera</taxon>
        <taxon>Yinpterochiroptera</taxon>
        <taxon>Rhinolophoidea</taxon>
        <taxon>Rhinolophidae</taxon>
        <taxon>Rhinolophinae</taxon>
        <taxon>Rhinolophus</taxon>
    </lineage>
</organism>
<comment type="caution">
    <text evidence="1">The sequence shown here is derived from an EMBL/GenBank/DDBJ whole genome shotgun (WGS) entry which is preliminary data.</text>
</comment>
<protein>
    <submittedName>
        <fullName evidence="1">Uncharacterized protein</fullName>
    </submittedName>
</protein>
<name>A0A7J7YS78_RHIFE</name>
<proteinExistence type="predicted"/>
<gene>
    <name evidence="1" type="ORF">mRhiFer1_009818</name>
</gene>
<sequence>MIPFPSWCFIFTGIDTSLDMDLPSSIVLLAKPSSMDLQNVLFSITEFHTALPLTNELILQQVKCGNGLMFIEFTGLGMLPIPLKQLSVLLRTQLICQQHLWGLKSCPPGLGISFESESNTWYCFSQS</sequence>
<reference evidence="1 2" key="1">
    <citation type="journal article" date="2020" name="Nature">
        <title>Six reference-quality genomes reveal evolution of bat adaptations.</title>
        <authorList>
            <person name="Jebb D."/>
            <person name="Huang Z."/>
            <person name="Pippel M."/>
            <person name="Hughes G.M."/>
            <person name="Lavrichenko K."/>
            <person name="Devanna P."/>
            <person name="Winkler S."/>
            <person name="Jermiin L.S."/>
            <person name="Skirmuntt E.C."/>
            <person name="Katzourakis A."/>
            <person name="Burkitt-Gray L."/>
            <person name="Ray D.A."/>
            <person name="Sullivan K.A.M."/>
            <person name="Roscito J.G."/>
            <person name="Kirilenko B.M."/>
            <person name="Davalos L.M."/>
            <person name="Corthals A.P."/>
            <person name="Power M.L."/>
            <person name="Jones G."/>
            <person name="Ransome R.D."/>
            <person name="Dechmann D.K.N."/>
            <person name="Locatelli A.G."/>
            <person name="Puechmaille S.J."/>
            <person name="Fedrigo O."/>
            <person name="Jarvis E.D."/>
            <person name="Hiller M."/>
            <person name="Vernes S.C."/>
            <person name="Myers E.W."/>
            <person name="Teeling E.C."/>
        </authorList>
    </citation>
    <scope>NUCLEOTIDE SEQUENCE [LARGE SCALE GENOMIC DNA]</scope>
    <source>
        <strain evidence="1">MRhiFer1</strain>
        <tissue evidence="1">Lung</tissue>
    </source>
</reference>
<dbReference type="Proteomes" id="UP000585614">
    <property type="component" value="Unassembled WGS sequence"/>
</dbReference>
<evidence type="ECO:0000313" key="1">
    <source>
        <dbReference type="EMBL" id="KAF6364689.1"/>
    </source>
</evidence>